<dbReference type="GO" id="GO:0004222">
    <property type="term" value="F:metalloendopeptidase activity"/>
    <property type="evidence" value="ECO:0007669"/>
    <property type="project" value="TreeGrafter"/>
</dbReference>
<dbReference type="Pfam" id="PF05193">
    <property type="entry name" value="Peptidase_M16_C"/>
    <property type="match status" value="1"/>
</dbReference>
<organism evidence="2 3">
    <name type="scientific">Tetrahymena thermophila (strain SB210)</name>
    <dbReference type="NCBI Taxonomy" id="312017"/>
    <lineage>
        <taxon>Eukaryota</taxon>
        <taxon>Sar</taxon>
        <taxon>Alveolata</taxon>
        <taxon>Ciliophora</taxon>
        <taxon>Intramacronucleata</taxon>
        <taxon>Oligohymenophorea</taxon>
        <taxon>Hymenostomatida</taxon>
        <taxon>Tetrahymenina</taxon>
        <taxon>Tetrahymenidae</taxon>
        <taxon>Tetrahymena</taxon>
    </lineage>
</organism>
<protein>
    <submittedName>
        <fullName evidence="2">Peptidase M16 inactive domain protein</fullName>
    </submittedName>
</protein>
<dbReference type="Pfam" id="PF22516">
    <property type="entry name" value="PreP_C"/>
    <property type="match status" value="1"/>
</dbReference>
<dbReference type="GeneID" id="7825371"/>
<dbReference type="InterPro" id="IPR055130">
    <property type="entry name" value="PreP_C"/>
</dbReference>
<gene>
    <name evidence="2" type="ORF">TTHERM_00937640</name>
</gene>
<dbReference type="OrthoDB" id="311076at2759"/>
<dbReference type="InterPro" id="IPR013578">
    <property type="entry name" value="Peptidase_M16C_assoc"/>
</dbReference>
<accession>Q23UG8</accession>
<keyword evidence="3" id="KW-1185">Reference proteome</keyword>
<evidence type="ECO:0000313" key="2">
    <source>
        <dbReference type="EMBL" id="EAS00190.2"/>
    </source>
</evidence>
<dbReference type="Gene3D" id="3.30.830.10">
    <property type="entry name" value="Metalloenzyme, LuxS/M16 peptidase-like"/>
    <property type="match status" value="4"/>
</dbReference>
<dbReference type="InParanoid" id="Q23UG8"/>
<feature type="domain" description="Peptidase M16C associated" evidence="1">
    <location>
        <begin position="513"/>
        <end position="757"/>
    </location>
</feature>
<dbReference type="PANTHER" id="PTHR43016">
    <property type="entry name" value="PRESEQUENCE PROTEASE"/>
    <property type="match status" value="1"/>
</dbReference>
<evidence type="ECO:0000259" key="1">
    <source>
        <dbReference type="SMART" id="SM01264"/>
    </source>
</evidence>
<dbReference type="RefSeq" id="XP_001020435.2">
    <property type="nucleotide sequence ID" value="XM_001020435.2"/>
</dbReference>
<dbReference type="HOGENOM" id="CLU_009165_1_0_1"/>
<reference evidence="3" key="1">
    <citation type="journal article" date="2006" name="PLoS Biol.">
        <title>Macronuclear genome sequence of the ciliate Tetrahymena thermophila, a model eukaryote.</title>
        <authorList>
            <person name="Eisen J.A."/>
            <person name="Coyne R.S."/>
            <person name="Wu M."/>
            <person name="Wu D."/>
            <person name="Thiagarajan M."/>
            <person name="Wortman J.R."/>
            <person name="Badger J.H."/>
            <person name="Ren Q."/>
            <person name="Amedeo P."/>
            <person name="Jones K.M."/>
            <person name="Tallon L.J."/>
            <person name="Delcher A.L."/>
            <person name="Salzberg S.L."/>
            <person name="Silva J.C."/>
            <person name="Haas B.J."/>
            <person name="Majoros W.H."/>
            <person name="Farzad M."/>
            <person name="Carlton J.M."/>
            <person name="Smith R.K. Jr."/>
            <person name="Garg J."/>
            <person name="Pearlman R.E."/>
            <person name="Karrer K.M."/>
            <person name="Sun L."/>
            <person name="Manning G."/>
            <person name="Elde N.C."/>
            <person name="Turkewitz A.P."/>
            <person name="Asai D.J."/>
            <person name="Wilkes D.E."/>
            <person name="Wang Y."/>
            <person name="Cai H."/>
            <person name="Collins K."/>
            <person name="Stewart B.A."/>
            <person name="Lee S.R."/>
            <person name="Wilamowska K."/>
            <person name="Weinberg Z."/>
            <person name="Ruzzo W.L."/>
            <person name="Wloga D."/>
            <person name="Gaertig J."/>
            <person name="Frankel J."/>
            <person name="Tsao C.-C."/>
            <person name="Gorovsky M.A."/>
            <person name="Keeling P.J."/>
            <person name="Waller R.F."/>
            <person name="Patron N.J."/>
            <person name="Cherry J.M."/>
            <person name="Stover N.A."/>
            <person name="Krieger C.J."/>
            <person name="del Toro C."/>
            <person name="Ryder H.F."/>
            <person name="Williamson S.C."/>
            <person name="Barbeau R.A."/>
            <person name="Hamilton E.P."/>
            <person name="Orias E."/>
        </authorList>
    </citation>
    <scope>NUCLEOTIDE SEQUENCE [LARGE SCALE GENOMIC DNA]</scope>
    <source>
        <strain evidence="3">SB210</strain>
    </source>
</reference>
<dbReference type="SMART" id="SM01264">
    <property type="entry name" value="M16C_associated"/>
    <property type="match status" value="1"/>
</dbReference>
<dbReference type="InterPro" id="IPR011249">
    <property type="entry name" value="Metalloenz_LuxS/M16"/>
</dbReference>
<dbReference type="SUPFAM" id="SSF63411">
    <property type="entry name" value="LuxS/MPP-like metallohydrolase"/>
    <property type="match status" value="4"/>
</dbReference>
<dbReference type="InterPro" id="IPR007863">
    <property type="entry name" value="Peptidase_M16_C"/>
</dbReference>
<proteinExistence type="predicted"/>
<dbReference type="Pfam" id="PF08367">
    <property type="entry name" value="M16C_assoc"/>
    <property type="match status" value="1"/>
</dbReference>
<dbReference type="Proteomes" id="UP000009168">
    <property type="component" value="Unassembled WGS sequence"/>
</dbReference>
<dbReference type="FunCoup" id="Q23UG8">
    <property type="interactions" value="330"/>
</dbReference>
<dbReference type="GO" id="GO:0016485">
    <property type="term" value="P:protein processing"/>
    <property type="evidence" value="ECO:0007669"/>
    <property type="project" value="TreeGrafter"/>
</dbReference>
<dbReference type="KEGG" id="tet:TTHERM_00937640"/>
<dbReference type="PANTHER" id="PTHR43016:SF13">
    <property type="entry name" value="PRESEQUENCE PROTEASE, MITOCHONDRIAL"/>
    <property type="match status" value="1"/>
</dbReference>
<dbReference type="EMBL" id="GG662627">
    <property type="protein sequence ID" value="EAS00190.2"/>
    <property type="molecule type" value="Genomic_DNA"/>
</dbReference>
<dbReference type="GO" id="GO:0046872">
    <property type="term" value="F:metal ion binding"/>
    <property type="evidence" value="ECO:0007669"/>
    <property type="project" value="InterPro"/>
</dbReference>
<sequence length="1057" mass="123545">MLKRVVKQQIKQFRKSFCFVPNYRNTELARFFNPEDSEIIEKLFRGKHRVQYSLEKGQVVNNFHVEEITFLKEFNIRVYALRHKVTQARYIHLDSCDMNNSFAIILRTPPENDKGIPLMTQRLVMSGSEMYPVKEVLSHMAEKRSMNTFSEPWTGPEFTVFPFSTTNEKDFYNLLGVYIQSVFYPLNRRLDFLQEGVRLEYDEENNPKLPISLRGKTYEEMYNNEQMHDHIFLSNIQKKIYKGSHHSNLGSGTVQQIRNASYQEVIDYYEKYYSPNNANFFSYGDLDFTKHLEFIDQVLMKGKEYKEIVHTFKQPEQIQYIQDNEITCPSNSQGSIGITFMCNDIIDNPFDTLALSVLSYCLFEMPQSIFFQEFLQSGVASKYCPGYGYDITNRIATFTFGFAEVSNDKSELIQMGDKIMKILKDISENGLDVQMVDFAIHYMEVNAKEGKADFGLNLLQNMIPFIIHDKDPTVVLKMEESFEKLRRKIDEGLIQQLVKKYFLNNNHGIRTIVTPDNLFTDYVKIEETEYLKSVQESMTIQDIDFLQKENEQVFVEMCKMQDVSILPSLNTTDIVPLVEKFDYEEQVINGINVWFTDQETNGMSYVRIKFDISDLEPELHHFLELFCIVFPHIGSQGLQTNQMDFLIDNYTSKFEMESHIFRDVKGKDQIKKVLVMTVGYLDKYIEQSFSLLNDLLSTPNLKNLSRISELLQYYAGIYANNLGEKPMDIAIAHANSGLSRALFLNDKMKKTQDICSLAIEVLKTTSLKQELEKISYYLECIYQKMINKNRMSILIHSQKKNYKNLQKRIELLSSTIKINQPNFNKSIIIESEKMQEFKEKYNRSFIPLPINTNYIVESFKMPEVIDGKTPVMHLVGEIMRNCIHFEEIRSVDGVFDAGCYIDLNGSFSVFSYRDHSTVQRYETFERAIQYITNKDFTERELKEAKISLFSKIDKNIEPYNKGIKWFIYGLNDRLRLNYRQALLAANSQKVIDTANEILLENIKKEQSSQVIIGSQAHNLKKLLSRGWKIEKAVDGISVSPKSYRQNENQQYVYNEFM</sequence>
<dbReference type="STRING" id="312017.Q23UG8"/>
<dbReference type="eggNOG" id="KOG2019">
    <property type="taxonomic scope" value="Eukaryota"/>
</dbReference>
<dbReference type="AlphaFoldDB" id="Q23UG8"/>
<evidence type="ECO:0000313" key="3">
    <source>
        <dbReference type="Proteomes" id="UP000009168"/>
    </source>
</evidence>
<name>Q23UG8_TETTS</name>